<dbReference type="EMBL" id="QNUK01000428">
    <property type="protein sequence ID" value="KAF5893542.1"/>
    <property type="molecule type" value="Genomic_DNA"/>
</dbReference>
<evidence type="ECO:0000256" key="1">
    <source>
        <dbReference type="SAM" id="MobiDB-lite"/>
    </source>
</evidence>
<sequence length="107" mass="11709">MMETESKEMENEPLDRSTSDLSPAHRSGLTFWRVSAAKGAPEPSGPVMSSSVLSDTDGIDVEKLTRARAVFTSLCCGGDGRVRGIFNHRGRKSIQERLAQRQVHGVH</sequence>
<gene>
    <name evidence="2" type="primary">Rab11fip3</name>
    <name evidence="2" type="ORF">DAT39_016742</name>
</gene>
<keyword evidence="3" id="KW-1185">Reference proteome</keyword>
<evidence type="ECO:0000313" key="2">
    <source>
        <dbReference type="EMBL" id="KAF5893542.1"/>
    </source>
</evidence>
<feature type="compositionally biased region" description="Basic and acidic residues" evidence="1">
    <location>
        <begin position="1"/>
        <end position="18"/>
    </location>
</feature>
<protein>
    <submittedName>
        <fullName evidence="2">Rab11 family-interacting protein 3</fullName>
    </submittedName>
</protein>
<evidence type="ECO:0000313" key="3">
    <source>
        <dbReference type="Proteomes" id="UP000727407"/>
    </source>
</evidence>
<dbReference type="AlphaFoldDB" id="A0A8J4UEY2"/>
<feature type="region of interest" description="Disordered" evidence="1">
    <location>
        <begin position="1"/>
        <end position="24"/>
    </location>
</feature>
<proteinExistence type="predicted"/>
<dbReference type="Proteomes" id="UP000727407">
    <property type="component" value="Unassembled WGS sequence"/>
</dbReference>
<reference evidence="2" key="1">
    <citation type="submission" date="2020-07" db="EMBL/GenBank/DDBJ databases">
        <title>Clarias magur genome sequencing, assembly and annotation.</title>
        <authorList>
            <person name="Kushwaha B."/>
            <person name="Kumar R."/>
            <person name="Das P."/>
            <person name="Joshi C.G."/>
            <person name="Kumar D."/>
            <person name="Nagpure N.S."/>
            <person name="Pandey M."/>
            <person name="Agarwal S."/>
            <person name="Srivastava S."/>
            <person name="Singh M."/>
            <person name="Sahoo L."/>
            <person name="Jayasankar P."/>
            <person name="Meher P.K."/>
            <person name="Koringa P.G."/>
            <person name="Iquebal M.A."/>
            <person name="Das S.P."/>
            <person name="Bit A."/>
            <person name="Patnaik S."/>
            <person name="Patel N."/>
            <person name="Shah T.M."/>
            <person name="Hinsu A."/>
            <person name="Jena J.K."/>
        </authorList>
    </citation>
    <scope>NUCLEOTIDE SEQUENCE</scope>
    <source>
        <strain evidence="2">CIFAMagur01</strain>
        <tissue evidence="2">Testis</tissue>
    </source>
</reference>
<organism evidence="2 3">
    <name type="scientific">Clarias magur</name>
    <name type="common">Asian catfish</name>
    <name type="synonym">Macropteronotus magur</name>
    <dbReference type="NCBI Taxonomy" id="1594786"/>
    <lineage>
        <taxon>Eukaryota</taxon>
        <taxon>Metazoa</taxon>
        <taxon>Chordata</taxon>
        <taxon>Craniata</taxon>
        <taxon>Vertebrata</taxon>
        <taxon>Euteleostomi</taxon>
        <taxon>Actinopterygii</taxon>
        <taxon>Neopterygii</taxon>
        <taxon>Teleostei</taxon>
        <taxon>Ostariophysi</taxon>
        <taxon>Siluriformes</taxon>
        <taxon>Clariidae</taxon>
        <taxon>Clarias</taxon>
    </lineage>
</organism>
<accession>A0A8J4UEY2</accession>
<comment type="caution">
    <text evidence="2">The sequence shown here is derived from an EMBL/GenBank/DDBJ whole genome shotgun (WGS) entry which is preliminary data.</text>
</comment>
<name>A0A8J4UEY2_CLAMG</name>